<evidence type="ECO:0008006" key="11">
    <source>
        <dbReference type="Google" id="ProtNLM"/>
    </source>
</evidence>
<keyword evidence="6" id="KW-0472">Membrane</keyword>
<comment type="caution">
    <text evidence="9">The sequence shown here is derived from an EMBL/GenBank/DDBJ whole genome shotgun (WGS) entry which is preliminary data.</text>
</comment>
<evidence type="ECO:0000313" key="10">
    <source>
        <dbReference type="Proteomes" id="UP000679126"/>
    </source>
</evidence>
<evidence type="ECO:0000256" key="1">
    <source>
        <dbReference type="ARBA" id="ARBA00004571"/>
    </source>
</evidence>
<dbReference type="InterPro" id="IPR005017">
    <property type="entry name" value="OMPP1/FadL/TodX"/>
</dbReference>
<accession>A0ABS3YG42</accession>
<evidence type="ECO:0000256" key="6">
    <source>
        <dbReference type="ARBA" id="ARBA00023136"/>
    </source>
</evidence>
<feature type="signal peptide" evidence="8">
    <location>
        <begin position="1"/>
        <end position="20"/>
    </location>
</feature>
<protein>
    <recommendedName>
        <fullName evidence="11">Outer membrane protein transport protein (OMPP1/FadL/TodX)</fullName>
    </recommendedName>
</protein>
<keyword evidence="3" id="KW-1134">Transmembrane beta strand</keyword>
<dbReference type="Gene3D" id="2.40.160.60">
    <property type="entry name" value="Outer membrane protein transport protein (OMPP1/FadL/TodX)"/>
    <property type="match status" value="1"/>
</dbReference>
<evidence type="ECO:0000256" key="7">
    <source>
        <dbReference type="ARBA" id="ARBA00023237"/>
    </source>
</evidence>
<dbReference type="PANTHER" id="PTHR35093:SF8">
    <property type="entry name" value="OUTER MEMBRANE PROTEIN NMB0088-RELATED"/>
    <property type="match status" value="1"/>
</dbReference>
<keyword evidence="5 8" id="KW-0732">Signal</keyword>
<keyword evidence="10" id="KW-1185">Reference proteome</keyword>
<evidence type="ECO:0000256" key="2">
    <source>
        <dbReference type="ARBA" id="ARBA00008163"/>
    </source>
</evidence>
<name>A0ABS3YG42_9BACT</name>
<keyword evidence="7" id="KW-0998">Cell outer membrane</keyword>
<dbReference type="Proteomes" id="UP000679126">
    <property type="component" value="Unassembled WGS sequence"/>
</dbReference>
<dbReference type="EMBL" id="JAGHKP010000003">
    <property type="protein sequence ID" value="MBO9153650.1"/>
    <property type="molecule type" value="Genomic_DNA"/>
</dbReference>
<comment type="subcellular location">
    <subcellularLocation>
        <location evidence="1">Cell outer membrane</location>
        <topology evidence="1">Multi-pass membrane protein</topology>
    </subcellularLocation>
</comment>
<feature type="chain" id="PRO_5047447686" description="Outer membrane protein transport protein (OMPP1/FadL/TodX)" evidence="8">
    <location>
        <begin position="21"/>
        <end position="531"/>
    </location>
</feature>
<gene>
    <name evidence="9" type="ORF">J7I43_15585</name>
</gene>
<proteinExistence type="inferred from homology"/>
<keyword evidence="4" id="KW-0812">Transmembrane</keyword>
<evidence type="ECO:0000256" key="8">
    <source>
        <dbReference type="SAM" id="SignalP"/>
    </source>
</evidence>
<dbReference type="SUPFAM" id="SSF56935">
    <property type="entry name" value="Porins"/>
    <property type="match status" value="1"/>
</dbReference>
<evidence type="ECO:0000256" key="4">
    <source>
        <dbReference type="ARBA" id="ARBA00022692"/>
    </source>
</evidence>
<sequence length="531" mass="57497">MNKRIAFLLIATGISASVAAQDEGDALRYSRLTTGGTARTQAIGGAAGSLGGDITATHVNPAGLGFFKTSEVNVSPGFYFRSNSYNYIGTATDADKSGAMLNNVGIVFGIPTRRNPNSPWKNFAFSLDYNRLASFNNRTSIAGLNETTSYSDKWVESLNAGGPVPSGDASAQFPLGASLGYNTYLLNFDNDPAANKYYTVVNPTTGGVYQQDLVKEKGGLDEFSLGFGGNYNEQLYIGVSVNFPTIHYERNRTFAEDDNSGDADNDFSFFEHTENLTTDAVGFNSKLGIIYAPMPSLRLGIAYHTPTWYNMRDASTAYLAVNTENLPIGNPPVVPPATDGSDIQRYQNTEELTDGFPVEYEYSLRTPSRALASVSYIFGTNADVKQQHGFVTADVEYVNYGGTQFKYNKGAAEDQAIANQLNNVIENAYKGAVNMRLGGELKFNVFAVRAGFAYYGNPYNSDYSDVDASMKKISGGVGYRNRGFFADLTYVHTLQKDLYTPYTLADSPVPVHTASADLSGGNVVLTVGLKF</sequence>
<evidence type="ECO:0000256" key="5">
    <source>
        <dbReference type="ARBA" id="ARBA00022729"/>
    </source>
</evidence>
<comment type="similarity">
    <text evidence="2">Belongs to the OmpP1/FadL family.</text>
</comment>
<organism evidence="9 10">
    <name type="scientific">Chitinophaga chungangae</name>
    <dbReference type="NCBI Taxonomy" id="2821488"/>
    <lineage>
        <taxon>Bacteria</taxon>
        <taxon>Pseudomonadati</taxon>
        <taxon>Bacteroidota</taxon>
        <taxon>Chitinophagia</taxon>
        <taxon>Chitinophagales</taxon>
        <taxon>Chitinophagaceae</taxon>
        <taxon>Chitinophaga</taxon>
    </lineage>
</organism>
<evidence type="ECO:0000313" key="9">
    <source>
        <dbReference type="EMBL" id="MBO9153650.1"/>
    </source>
</evidence>
<evidence type="ECO:0000256" key="3">
    <source>
        <dbReference type="ARBA" id="ARBA00022452"/>
    </source>
</evidence>
<reference evidence="10" key="1">
    <citation type="submission" date="2021-03" db="EMBL/GenBank/DDBJ databases">
        <title>Assistant Professor.</title>
        <authorList>
            <person name="Huq M.A."/>
        </authorList>
    </citation>
    <scope>NUCLEOTIDE SEQUENCE [LARGE SCALE GENOMIC DNA]</scope>
    <source>
        <strain evidence="10">MAH-28</strain>
    </source>
</reference>
<dbReference type="RefSeq" id="WP_209146669.1">
    <property type="nucleotide sequence ID" value="NZ_JAGHKP010000003.1"/>
</dbReference>
<dbReference type="PANTHER" id="PTHR35093">
    <property type="entry name" value="OUTER MEMBRANE PROTEIN NMB0088-RELATED"/>
    <property type="match status" value="1"/>
</dbReference>